<evidence type="ECO:0000313" key="13">
    <source>
        <dbReference type="WBParaSite" id="nRc.2.0.1.t39300-RA"/>
    </source>
</evidence>
<evidence type="ECO:0000256" key="3">
    <source>
        <dbReference type="ARBA" id="ARBA00022485"/>
    </source>
</evidence>
<comment type="subunit">
    <text evidence="10">Monomer.</text>
</comment>
<feature type="region of interest" description="Fe-S binding site B" evidence="10">
    <location>
        <begin position="181"/>
        <end position="195"/>
    </location>
</feature>
<keyword evidence="9 10" id="KW-0496">Mitochondrion</keyword>
<feature type="binding site" evidence="10">
    <location>
        <position position="146"/>
    </location>
    <ligand>
        <name>[2Fe-2S] cluster</name>
        <dbReference type="ChEBI" id="CHEBI:190135"/>
    </ligand>
</feature>
<dbReference type="GO" id="GO:0051537">
    <property type="term" value="F:2 iron, 2 sulfur cluster binding"/>
    <property type="evidence" value="ECO:0007669"/>
    <property type="project" value="UniProtKB-UniRule"/>
</dbReference>
<dbReference type="Pfam" id="PF05093">
    <property type="entry name" value="CIAPIN1"/>
    <property type="match status" value="2"/>
</dbReference>
<organism evidence="12 13">
    <name type="scientific">Romanomermis culicivorax</name>
    <name type="common">Nematode worm</name>
    <dbReference type="NCBI Taxonomy" id="13658"/>
    <lineage>
        <taxon>Eukaryota</taxon>
        <taxon>Metazoa</taxon>
        <taxon>Ecdysozoa</taxon>
        <taxon>Nematoda</taxon>
        <taxon>Enoplea</taxon>
        <taxon>Dorylaimia</taxon>
        <taxon>Mermithida</taxon>
        <taxon>Mermithoidea</taxon>
        <taxon>Mermithidae</taxon>
        <taxon>Romanomermis</taxon>
    </lineage>
</organism>
<keyword evidence="4 10" id="KW-0963">Cytoplasm</keyword>
<keyword evidence="12" id="KW-1185">Reference proteome</keyword>
<feature type="binding site" evidence="10">
    <location>
        <position position="160"/>
    </location>
    <ligand>
        <name>[2Fe-2S] cluster</name>
        <dbReference type="ChEBI" id="CHEBI:190135"/>
    </ligand>
</feature>
<dbReference type="Proteomes" id="UP000887565">
    <property type="component" value="Unplaced"/>
</dbReference>
<dbReference type="InterPro" id="IPR046408">
    <property type="entry name" value="CIAPIN1"/>
</dbReference>
<keyword evidence="6 10" id="KW-0479">Metal-binding</keyword>
<dbReference type="HAMAP" id="MF_03115">
    <property type="entry name" value="Anamorsin"/>
    <property type="match status" value="1"/>
</dbReference>
<feature type="short sequence motif" description="Cx2C motif 2" evidence="10">
    <location>
        <begin position="192"/>
        <end position="195"/>
    </location>
</feature>
<comment type="function">
    <text evidence="10">Component of the cytosolic iron-sulfur (Fe-S) protein assembly (CIA) machinery. Required for the maturation of extramitochondrial Fe-S proteins. Part of an electron transfer chain functioning in an early step of cytosolic Fe-S biogenesis, facilitating the de novo assembly of a [4Fe-4S] cluster on the cytosolic Fe-S scaffold complex. Electrons are transferred from NADPH via a FAD- and FMN-containing diflavin oxidoreductase. Together with the diflavin oxidoreductase, also required for the assembly of the diferric tyrosyl radical cofactor of ribonucleotide reductase (RNR), probably by providing electrons for reduction during radical cofactor maturation in the catalytic small subunit.</text>
</comment>
<evidence type="ECO:0000256" key="2">
    <source>
        <dbReference type="ARBA" id="ARBA00008169"/>
    </source>
</evidence>
<evidence type="ECO:0000256" key="7">
    <source>
        <dbReference type="ARBA" id="ARBA00023004"/>
    </source>
</evidence>
<feature type="region of interest" description="Fe-S binding site A" evidence="10">
    <location>
        <begin position="146"/>
        <end position="162"/>
    </location>
</feature>
<comment type="domain">
    <text evidence="10">The N-terminal domain has structural similarity with S-adenosyl-L-methionine-dependent methyltransferases, but does not bind S-adenosyl-L-methionine. It is required for correct assembly of the 2 Fe-S clusters.</text>
</comment>
<comment type="similarity">
    <text evidence="2 10">Belongs to the anamorsin family.</text>
</comment>
<feature type="binding site" evidence="10">
    <location>
        <position position="184"/>
    </location>
    <ligand>
        <name>[4Fe-4S] cluster</name>
        <dbReference type="ChEBI" id="CHEBI:49883"/>
    </ligand>
</feature>
<accession>A0A915KKK8</accession>
<evidence type="ECO:0000313" key="12">
    <source>
        <dbReference type="Proteomes" id="UP000887565"/>
    </source>
</evidence>
<feature type="domain" description="Anamorsin C-terminal" evidence="11">
    <location>
        <begin position="142"/>
        <end position="172"/>
    </location>
</feature>
<evidence type="ECO:0000256" key="8">
    <source>
        <dbReference type="ARBA" id="ARBA00023014"/>
    </source>
</evidence>
<comment type="domain">
    <text evidence="10">The twin Cx2C motifs are involved in the recognition by the mitochondrial MIA40-ERV1 disulfide relay system. The formation of 2 disulfide bonds in the Cx2C motifs through dithiol/disulfide exchange reactions effectively traps the protein in the mitochondrial intermembrane space.</text>
</comment>
<dbReference type="OMA" id="RECGTAT"/>
<sequence>MLLPLERNSLGSLEKLFADIIFVIYSKSIDFENLAQLSSLLKPGAPIFVFSFDNKNEICEKISKELKFAGFVSIEKLDLKDYGILIAHKPSYEIGHKDAAKISSKVSTKVWSLNTNDLADEDLINEDDLLEEEDFVKPRFSNARECGTATAQKKKACKNCTCGLAEELAGQEMMDKPKSSCGSCYLGDAFRCSTCPYLGLPPFKPGEDVTLSADQMKADFM</sequence>
<evidence type="ECO:0000256" key="4">
    <source>
        <dbReference type="ARBA" id="ARBA00022490"/>
    </source>
</evidence>
<keyword evidence="3 10" id="KW-0004">4Fe-4S</keyword>
<feature type="binding site" evidence="10">
    <location>
        <position position="162"/>
    </location>
    <ligand>
        <name>[2Fe-2S] cluster</name>
        <dbReference type="ChEBI" id="CHEBI:190135"/>
    </ligand>
</feature>
<name>A0A915KKK8_ROMCU</name>
<keyword evidence="7 10" id="KW-0408">Iron</keyword>
<protein>
    <recommendedName>
        <fullName evidence="10">Anamorsin homolog</fullName>
    </recommendedName>
    <alternativeName>
        <fullName evidence="10">Fe-S cluster assembly protein DRE2 homolog</fullName>
    </alternativeName>
</protein>
<dbReference type="InterPro" id="IPR007785">
    <property type="entry name" value="Anamorsin"/>
</dbReference>
<comment type="subcellular location">
    <subcellularLocation>
        <location evidence="10">Cytoplasm</location>
    </subcellularLocation>
    <subcellularLocation>
        <location evidence="10">Mitochondrion intermembrane space</location>
    </subcellularLocation>
</comment>
<evidence type="ECO:0000256" key="6">
    <source>
        <dbReference type="ARBA" id="ARBA00022723"/>
    </source>
</evidence>
<comment type="caution">
    <text evidence="10">Lacks conserved residue(s) required for the propagation of feature annotation.</text>
</comment>
<evidence type="ECO:0000256" key="9">
    <source>
        <dbReference type="ARBA" id="ARBA00023128"/>
    </source>
</evidence>
<dbReference type="GO" id="GO:0005758">
    <property type="term" value="C:mitochondrial intermembrane space"/>
    <property type="evidence" value="ECO:0007669"/>
    <property type="project" value="UniProtKB-SubCell"/>
</dbReference>
<feature type="binding site" evidence="10">
    <location>
        <position position="195"/>
    </location>
    <ligand>
        <name>[4Fe-4S] cluster</name>
        <dbReference type="ChEBI" id="CHEBI:49883"/>
    </ligand>
</feature>
<feature type="binding site" evidence="10">
    <location>
        <position position="192"/>
    </location>
    <ligand>
        <name>[4Fe-4S] cluster</name>
        <dbReference type="ChEBI" id="CHEBI:49883"/>
    </ligand>
</feature>
<proteinExistence type="inferred from homology"/>
<dbReference type="AlphaFoldDB" id="A0A915KKK8"/>
<comment type="domain">
    <text evidence="10">The C-terminal domain binds 2 Fe-S clusters but is otherwise mostly in an intrinsically disordered conformation.</text>
</comment>
<evidence type="ECO:0000256" key="1">
    <source>
        <dbReference type="ARBA" id="ARBA00001966"/>
    </source>
</evidence>
<comment type="cofactor">
    <cofactor evidence="10">
        <name>[2Fe-2S] cluster</name>
        <dbReference type="ChEBI" id="CHEBI:190135"/>
    </cofactor>
</comment>
<dbReference type="WBParaSite" id="nRc.2.0.1.t39300-RA">
    <property type="protein sequence ID" value="nRc.2.0.1.t39300-RA"/>
    <property type="gene ID" value="nRc.2.0.1.g39300"/>
</dbReference>
<dbReference type="GO" id="GO:0009055">
    <property type="term" value="F:electron transfer activity"/>
    <property type="evidence" value="ECO:0007669"/>
    <property type="project" value="UniProtKB-UniRule"/>
</dbReference>
<feature type="binding site" evidence="10">
    <location>
        <position position="157"/>
    </location>
    <ligand>
        <name>[2Fe-2S] cluster</name>
        <dbReference type="ChEBI" id="CHEBI:190135"/>
    </ligand>
</feature>
<dbReference type="InterPro" id="IPR029063">
    <property type="entry name" value="SAM-dependent_MTases_sf"/>
</dbReference>
<evidence type="ECO:0000256" key="10">
    <source>
        <dbReference type="HAMAP-Rule" id="MF_03115"/>
    </source>
</evidence>
<dbReference type="GO" id="GO:0016226">
    <property type="term" value="P:iron-sulfur cluster assembly"/>
    <property type="evidence" value="ECO:0007669"/>
    <property type="project" value="UniProtKB-UniRule"/>
</dbReference>
<feature type="binding site" evidence="10">
    <location>
        <position position="181"/>
    </location>
    <ligand>
        <name>[4Fe-4S] cluster</name>
        <dbReference type="ChEBI" id="CHEBI:49883"/>
    </ligand>
</feature>
<keyword evidence="5 10" id="KW-0001">2Fe-2S</keyword>
<evidence type="ECO:0000256" key="5">
    <source>
        <dbReference type="ARBA" id="ARBA00022714"/>
    </source>
</evidence>
<evidence type="ECO:0000259" key="11">
    <source>
        <dbReference type="Pfam" id="PF05093"/>
    </source>
</evidence>
<reference evidence="13" key="1">
    <citation type="submission" date="2022-11" db="UniProtKB">
        <authorList>
            <consortium name="WormBaseParasite"/>
        </authorList>
    </citation>
    <scope>IDENTIFICATION</scope>
</reference>
<dbReference type="GO" id="GO:0046872">
    <property type="term" value="F:metal ion binding"/>
    <property type="evidence" value="ECO:0007669"/>
    <property type="project" value="UniProtKB-KW"/>
</dbReference>
<comment type="cofactor">
    <cofactor evidence="1 10">
        <name>[4Fe-4S] cluster</name>
        <dbReference type="ChEBI" id="CHEBI:49883"/>
    </cofactor>
</comment>
<dbReference type="PANTHER" id="PTHR13273">
    <property type="entry name" value="ANAMORSIN"/>
    <property type="match status" value="1"/>
</dbReference>
<dbReference type="Gene3D" id="3.40.50.150">
    <property type="entry name" value="Vaccinia Virus protein VP39"/>
    <property type="match status" value="1"/>
</dbReference>
<feature type="short sequence motif" description="Cx2C motif 1" evidence="10">
    <location>
        <begin position="181"/>
        <end position="184"/>
    </location>
</feature>
<feature type="domain" description="Anamorsin C-terminal" evidence="11">
    <location>
        <begin position="174"/>
        <end position="211"/>
    </location>
</feature>
<dbReference type="GO" id="GO:0051539">
    <property type="term" value="F:4 iron, 4 sulfur cluster binding"/>
    <property type="evidence" value="ECO:0007669"/>
    <property type="project" value="UniProtKB-KW"/>
</dbReference>
<dbReference type="PANTHER" id="PTHR13273:SF14">
    <property type="entry name" value="ANAMORSIN"/>
    <property type="match status" value="1"/>
</dbReference>
<keyword evidence="8 10" id="KW-0411">Iron-sulfur</keyword>